<proteinExistence type="predicted"/>
<organism evidence="2 3">
    <name type="scientific">Actinoplanes utahensis</name>
    <dbReference type="NCBI Taxonomy" id="1869"/>
    <lineage>
        <taxon>Bacteria</taxon>
        <taxon>Bacillati</taxon>
        <taxon>Actinomycetota</taxon>
        <taxon>Actinomycetes</taxon>
        <taxon>Micromonosporales</taxon>
        <taxon>Micromonosporaceae</taxon>
        <taxon>Actinoplanes</taxon>
    </lineage>
</organism>
<name>A0A0A6UE26_ACTUT</name>
<dbReference type="AlphaFoldDB" id="A0A0A6UE26"/>
<evidence type="ECO:0000313" key="2">
    <source>
        <dbReference type="EMBL" id="KHD73741.1"/>
    </source>
</evidence>
<dbReference type="EMBL" id="JRTT01000128">
    <property type="protein sequence ID" value="KHD73741.1"/>
    <property type="molecule type" value="Genomic_DNA"/>
</dbReference>
<dbReference type="RefSeq" id="WP_043531039.1">
    <property type="nucleotide sequence ID" value="NZ_BAABKU010000001.1"/>
</dbReference>
<keyword evidence="3" id="KW-1185">Reference proteome</keyword>
<feature type="chain" id="PRO_5002023112" evidence="1">
    <location>
        <begin position="26"/>
        <end position="150"/>
    </location>
</feature>
<comment type="caution">
    <text evidence="2">The sequence shown here is derived from an EMBL/GenBank/DDBJ whole genome shotgun (WGS) entry which is preliminary data.</text>
</comment>
<gene>
    <name evidence="2" type="ORF">MB27_32300</name>
</gene>
<dbReference type="Proteomes" id="UP000054537">
    <property type="component" value="Unassembled WGS sequence"/>
</dbReference>
<accession>A0A0A6UE26</accession>
<protein>
    <submittedName>
        <fullName evidence="2">Uncharacterized protein</fullName>
    </submittedName>
</protein>
<evidence type="ECO:0000313" key="3">
    <source>
        <dbReference type="Proteomes" id="UP000054537"/>
    </source>
</evidence>
<reference evidence="2 3" key="1">
    <citation type="submission" date="2014-10" db="EMBL/GenBank/DDBJ databases">
        <title>Draft genome sequence of Actinoplanes utahensis NRRL 12052.</title>
        <authorList>
            <person name="Velasco-Bucheli B."/>
            <person name="del Cerro C."/>
            <person name="Hormigo D."/>
            <person name="Garcia J.L."/>
            <person name="Acebal C."/>
            <person name="Arroyo M."/>
            <person name="de la Mata I."/>
        </authorList>
    </citation>
    <scope>NUCLEOTIDE SEQUENCE [LARGE SCALE GENOMIC DNA]</scope>
    <source>
        <strain evidence="2 3">NRRL 12052</strain>
    </source>
</reference>
<feature type="signal peptide" evidence="1">
    <location>
        <begin position="1"/>
        <end position="25"/>
    </location>
</feature>
<keyword evidence="1" id="KW-0732">Signal</keyword>
<sequence length="150" mass="14476">MRNIIQLIGGVAVAGAVAAGSTAFTANGVTAALVGGNIDGTGQIIAGGALAAPKSVVGARLTEAVFTHDGTDPNLITGVNIKIDGGSGVTLPVTSSVKVKIASGGGTSTNKNSLFYACTSAGGTAWTCLDPTGNYTGVTTLDVAVVPTVA</sequence>
<evidence type="ECO:0000256" key="1">
    <source>
        <dbReference type="SAM" id="SignalP"/>
    </source>
</evidence>